<proteinExistence type="predicted"/>
<dbReference type="AlphaFoldDB" id="A0A1V8YE08"/>
<evidence type="ECO:0000313" key="2">
    <source>
        <dbReference type="Proteomes" id="UP000192477"/>
    </source>
</evidence>
<comment type="caution">
    <text evidence="1">The sequence shown here is derived from an EMBL/GenBank/DDBJ whole genome shotgun (WGS) entry which is preliminary data.</text>
</comment>
<name>A0A1V8YE08_9ENTE</name>
<reference evidence="1 2" key="1">
    <citation type="journal article" date="2017" name="BMC Microbiol.">
        <title>Comparative genomics of Enterococcus spp. isolated from bovine feces.</title>
        <authorList>
            <person name="Beukers A.G."/>
            <person name="Zaheer R."/>
            <person name="Goji N."/>
            <person name="Amoako K.K."/>
            <person name="Chaves A.V."/>
            <person name="Ward M.P."/>
            <person name="McAllister T.A."/>
        </authorList>
    </citation>
    <scope>NUCLEOTIDE SEQUENCE [LARGE SCALE GENOMIC DNA]</scope>
    <source>
        <strain evidence="1 2">F1129D 143</strain>
    </source>
</reference>
<accession>A0A1V8YE08</accession>
<gene>
    <name evidence="1" type="ORF">BH747_05810</name>
</gene>
<dbReference type="Proteomes" id="UP000192477">
    <property type="component" value="Unassembled WGS sequence"/>
</dbReference>
<sequence>MKPFTLRDIILLEEIRVIVKMKVRLLLRGTRSIGSFDYVKRIKVKLFHFVGKFIIIELPS</sequence>
<evidence type="ECO:0000313" key="1">
    <source>
        <dbReference type="EMBL" id="OQO70536.1"/>
    </source>
</evidence>
<dbReference type="EMBL" id="MJEA01000004">
    <property type="protein sequence ID" value="OQO70536.1"/>
    <property type="molecule type" value="Genomic_DNA"/>
</dbReference>
<protein>
    <submittedName>
        <fullName evidence="1">Uncharacterized protein</fullName>
    </submittedName>
</protein>
<dbReference type="RefSeq" id="WP_081183295.1">
    <property type="nucleotide sequence ID" value="NZ_MJEA01000004.1"/>
</dbReference>
<dbReference type="STRING" id="112904.BH747_05810"/>
<organism evidence="1 2">
    <name type="scientific">Enterococcus villorum</name>
    <dbReference type="NCBI Taxonomy" id="112904"/>
    <lineage>
        <taxon>Bacteria</taxon>
        <taxon>Bacillati</taxon>
        <taxon>Bacillota</taxon>
        <taxon>Bacilli</taxon>
        <taxon>Lactobacillales</taxon>
        <taxon>Enterococcaceae</taxon>
        <taxon>Enterococcus</taxon>
    </lineage>
</organism>